<name>R7VLB2_CAPTE</name>
<reference evidence="3" key="1">
    <citation type="submission" date="2012-12" db="EMBL/GenBank/DDBJ databases">
        <authorList>
            <person name="Hellsten U."/>
            <person name="Grimwood J."/>
            <person name="Chapman J.A."/>
            <person name="Shapiro H."/>
            <person name="Aerts A."/>
            <person name="Otillar R.P."/>
            <person name="Terry A.Y."/>
            <person name="Boore J.L."/>
            <person name="Simakov O."/>
            <person name="Marletaz F."/>
            <person name="Cho S.-J."/>
            <person name="Edsinger-Gonzales E."/>
            <person name="Havlak P."/>
            <person name="Kuo D.-H."/>
            <person name="Larsson T."/>
            <person name="Lv J."/>
            <person name="Arendt D."/>
            <person name="Savage R."/>
            <person name="Osoegawa K."/>
            <person name="de Jong P."/>
            <person name="Lindberg D.R."/>
            <person name="Seaver E.C."/>
            <person name="Weisblat D.A."/>
            <person name="Putnam N.H."/>
            <person name="Grigoriev I.V."/>
            <person name="Rokhsar D.S."/>
        </authorList>
    </citation>
    <scope>NUCLEOTIDE SEQUENCE</scope>
    <source>
        <strain evidence="3">I ESC-2004</strain>
    </source>
</reference>
<dbReference type="AlphaFoldDB" id="R7VLB2"/>
<evidence type="ECO:0000313" key="1">
    <source>
        <dbReference type="EMBL" id="ELU17475.1"/>
    </source>
</evidence>
<dbReference type="Proteomes" id="UP000014760">
    <property type="component" value="Unassembled WGS sequence"/>
</dbReference>
<protein>
    <submittedName>
        <fullName evidence="1 2">Uncharacterized protein</fullName>
    </submittedName>
</protein>
<evidence type="ECO:0000313" key="2">
    <source>
        <dbReference type="EnsemblMetazoa" id="CapteP215253"/>
    </source>
</evidence>
<gene>
    <name evidence="1" type="ORF">CAPTEDRAFT_215253</name>
</gene>
<reference evidence="1 3" key="2">
    <citation type="journal article" date="2013" name="Nature">
        <title>Insights into bilaterian evolution from three spiralian genomes.</title>
        <authorList>
            <person name="Simakov O."/>
            <person name="Marletaz F."/>
            <person name="Cho S.J."/>
            <person name="Edsinger-Gonzales E."/>
            <person name="Havlak P."/>
            <person name="Hellsten U."/>
            <person name="Kuo D.H."/>
            <person name="Larsson T."/>
            <person name="Lv J."/>
            <person name="Arendt D."/>
            <person name="Savage R."/>
            <person name="Osoegawa K."/>
            <person name="de Jong P."/>
            <person name="Grimwood J."/>
            <person name="Chapman J.A."/>
            <person name="Shapiro H."/>
            <person name="Aerts A."/>
            <person name="Otillar R.P."/>
            <person name="Terry A.Y."/>
            <person name="Boore J.L."/>
            <person name="Grigoriev I.V."/>
            <person name="Lindberg D.R."/>
            <person name="Seaver E.C."/>
            <person name="Weisblat D.A."/>
            <person name="Putnam N.H."/>
            <person name="Rokhsar D.S."/>
        </authorList>
    </citation>
    <scope>NUCLEOTIDE SEQUENCE</scope>
    <source>
        <strain evidence="1 3">I ESC-2004</strain>
    </source>
</reference>
<keyword evidence="3" id="KW-1185">Reference proteome</keyword>
<dbReference type="EnsemblMetazoa" id="CapteT215253">
    <property type="protein sequence ID" value="CapteP215253"/>
    <property type="gene ID" value="CapteG215253"/>
</dbReference>
<evidence type="ECO:0000313" key="3">
    <source>
        <dbReference type="Proteomes" id="UP000014760"/>
    </source>
</evidence>
<dbReference type="HOGENOM" id="CLU_1462651_0_0_1"/>
<dbReference type="EMBL" id="AMQN01000566">
    <property type="status" value="NOT_ANNOTATED_CDS"/>
    <property type="molecule type" value="Genomic_DNA"/>
</dbReference>
<sequence>MPGHCYTAAGPTKQRNRAKLSEIELPIIAHNMVHHGGRFNPKNIIKHVRQHTRMMLPHILCISHNYGVLSKLIFPLTSQQEEMRVLLNAAHDELEMIASAIVHEPHSISQPGFSEHTAPSKQLADLLENVAGKCKTQHWLRMPQMGEEKIGSRRGLAGKSFCNSGLGVVFACHLRYTCDRVMRDA</sequence>
<organism evidence="1">
    <name type="scientific">Capitella teleta</name>
    <name type="common">Polychaete worm</name>
    <dbReference type="NCBI Taxonomy" id="283909"/>
    <lineage>
        <taxon>Eukaryota</taxon>
        <taxon>Metazoa</taxon>
        <taxon>Spiralia</taxon>
        <taxon>Lophotrochozoa</taxon>
        <taxon>Annelida</taxon>
        <taxon>Polychaeta</taxon>
        <taxon>Sedentaria</taxon>
        <taxon>Scolecida</taxon>
        <taxon>Capitellidae</taxon>
        <taxon>Capitella</taxon>
    </lineage>
</organism>
<reference evidence="2" key="3">
    <citation type="submission" date="2015-06" db="UniProtKB">
        <authorList>
            <consortium name="EnsemblMetazoa"/>
        </authorList>
    </citation>
    <scope>IDENTIFICATION</scope>
</reference>
<dbReference type="EMBL" id="KB292506">
    <property type="protein sequence ID" value="ELU17475.1"/>
    <property type="molecule type" value="Genomic_DNA"/>
</dbReference>
<proteinExistence type="predicted"/>
<accession>R7VLB2</accession>